<protein>
    <recommendedName>
        <fullName evidence="3">Gag-pol polyprotein</fullName>
    </recommendedName>
</protein>
<proteinExistence type="predicted"/>
<comment type="caution">
    <text evidence="1">The sequence shown here is derived from an EMBL/GenBank/DDBJ whole genome shotgun (WGS) entry which is preliminary data.</text>
</comment>
<sequence>MGMRQEGLRQEYTKVAAKWAIMHTVEKWSIVVPYSKSLPLVNVEGITRKVLRSLPNRFSIEVTAIKEAKNLEQLDINELIGSLQAFEMNLDEVECNGKERKKGIQYYERQGYGNIHSEVAKTLKKKKKSLCVTWSDEDSSSGSQSEKYHQNFITFTTSVIDDDYDEDANCETDNGFLKIYKMMLGNEE</sequence>
<evidence type="ECO:0000313" key="1">
    <source>
        <dbReference type="EMBL" id="MBA0629103.1"/>
    </source>
</evidence>
<organism evidence="1 2">
    <name type="scientific">Gossypium davidsonii</name>
    <name type="common">Davidson's cotton</name>
    <name type="synonym">Gossypium klotzschianum subsp. davidsonii</name>
    <dbReference type="NCBI Taxonomy" id="34287"/>
    <lineage>
        <taxon>Eukaryota</taxon>
        <taxon>Viridiplantae</taxon>
        <taxon>Streptophyta</taxon>
        <taxon>Embryophyta</taxon>
        <taxon>Tracheophyta</taxon>
        <taxon>Spermatophyta</taxon>
        <taxon>Magnoliopsida</taxon>
        <taxon>eudicotyledons</taxon>
        <taxon>Gunneridae</taxon>
        <taxon>Pentapetalae</taxon>
        <taxon>rosids</taxon>
        <taxon>malvids</taxon>
        <taxon>Malvales</taxon>
        <taxon>Malvaceae</taxon>
        <taxon>Malvoideae</taxon>
        <taxon>Gossypium</taxon>
    </lineage>
</organism>
<evidence type="ECO:0008006" key="3">
    <source>
        <dbReference type="Google" id="ProtNLM"/>
    </source>
</evidence>
<accession>A0A7J8ST55</accession>
<reference evidence="1 2" key="1">
    <citation type="journal article" date="2019" name="Genome Biol. Evol.">
        <title>Insights into the evolution of the New World diploid cottons (Gossypium, subgenus Houzingenia) based on genome sequencing.</title>
        <authorList>
            <person name="Grover C.E."/>
            <person name="Arick M.A. 2nd"/>
            <person name="Thrash A."/>
            <person name="Conover J.L."/>
            <person name="Sanders W.S."/>
            <person name="Peterson D.G."/>
            <person name="Frelichowski J.E."/>
            <person name="Scheffler J.A."/>
            <person name="Scheffler B.E."/>
            <person name="Wendel J.F."/>
        </authorList>
    </citation>
    <scope>NUCLEOTIDE SEQUENCE [LARGE SCALE GENOMIC DNA]</scope>
    <source>
        <strain evidence="1">27</strain>
        <tissue evidence="1">Leaf</tissue>
    </source>
</reference>
<gene>
    <name evidence="1" type="ORF">Godav_023712</name>
</gene>
<dbReference type="EMBL" id="JABFAC010000011">
    <property type="protein sequence ID" value="MBA0629103.1"/>
    <property type="molecule type" value="Genomic_DNA"/>
</dbReference>
<keyword evidence="2" id="KW-1185">Reference proteome</keyword>
<evidence type="ECO:0000313" key="2">
    <source>
        <dbReference type="Proteomes" id="UP000593561"/>
    </source>
</evidence>
<dbReference type="AlphaFoldDB" id="A0A7J8ST55"/>
<dbReference type="Proteomes" id="UP000593561">
    <property type="component" value="Unassembled WGS sequence"/>
</dbReference>
<name>A0A7J8ST55_GOSDV</name>